<sequence>MEYRKPTFSDVEKIYELVNAYANDGLMLPRSRNSLYECLRDMIVAENEGILVGVGALHLIWDKLAEVRTLAVSPQMKCAGIGKKIVELLVDEGKVLGVETVFTLTYQPEFFGKCGFEEISKDQLPHKVWKECINCPKFPNCDEIAMMRKI</sequence>
<dbReference type="PROSITE" id="PS51186">
    <property type="entry name" value="GNAT"/>
    <property type="match status" value="1"/>
</dbReference>
<dbReference type="InterPro" id="IPR000182">
    <property type="entry name" value="GNAT_dom"/>
</dbReference>
<proteinExistence type="predicted"/>
<dbReference type="GO" id="GO:0008080">
    <property type="term" value="F:N-acetyltransferase activity"/>
    <property type="evidence" value="ECO:0007669"/>
    <property type="project" value="InterPro"/>
</dbReference>
<dbReference type="CDD" id="cd04301">
    <property type="entry name" value="NAT_SF"/>
    <property type="match status" value="1"/>
</dbReference>
<evidence type="ECO:0000313" key="4">
    <source>
        <dbReference type="EMBL" id="WIW71625.1"/>
    </source>
</evidence>
<keyword evidence="5" id="KW-1185">Reference proteome</keyword>
<dbReference type="GO" id="GO:0005737">
    <property type="term" value="C:cytoplasm"/>
    <property type="evidence" value="ECO:0007669"/>
    <property type="project" value="TreeGrafter"/>
</dbReference>
<dbReference type="Gene3D" id="3.40.630.30">
    <property type="match status" value="1"/>
</dbReference>
<dbReference type="InterPro" id="IPR016181">
    <property type="entry name" value="Acyl_CoA_acyltransferase"/>
</dbReference>
<dbReference type="InterPro" id="IPR045039">
    <property type="entry name" value="NSI-like"/>
</dbReference>
<gene>
    <name evidence="4" type="ORF">P3F81_04800</name>
</gene>
<dbReference type="AlphaFoldDB" id="A0A9Y2AL29"/>
<evidence type="ECO:0000259" key="3">
    <source>
        <dbReference type="PROSITE" id="PS51186"/>
    </source>
</evidence>
<dbReference type="PANTHER" id="PTHR43626:SF4">
    <property type="entry name" value="GCN5-RELATED N-ACETYLTRANSFERASE 2, CHLOROPLASTIC"/>
    <property type="match status" value="1"/>
</dbReference>
<keyword evidence="1" id="KW-0808">Transferase</keyword>
<dbReference type="Pfam" id="PF00583">
    <property type="entry name" value="Acetyltransf_1"/>
    <property type="match status" value="1"/>
</dbReference>
<dbReference type="PANTHER" id="PTHR43626">
    <property type="entry name" value="ACYL-COA N-ACYLTRANSFERASE"/>
    <property type="match status" value="1"/>
</dbReference>
<feature type="domain" description="N-acetyltransferase" evidence="3">
    <location>
        <begin position="1"/>
        <end position="135"/>
    </location>
</feature>
<keyword evidence="2" id="KW-0012">Acyltransferase</keyword>
<dbReference type="Proteomes" id="UP001243623">
    <property type="component" value="Chromosome"/>
</dbReference>
<accession>A0A9Y2AL29</accession>
<name>A0A9Y2AL29_9FIRM</name>
<organism evidence="4 5">
    <name type="scientific">Selenobaculum gibii</name>
    <dbReference type="NCBI Taxonomy" id="3054208"/>
    <lineage>
        <taxon>Bacteria</taxon>
        <taxon>Bacillati</taxon>
        <taxon>Bacillota</taxon>
        <taxon>Negativicutes</taxon>
        <taxon>Selenomonadales</taxon>
        <taxon>Selenomonadaceae</taxon>
        <taxon>Selenobaculum</taxon>
    </lineage>
</organism>
<reference evidence="4" key="1">
    <citation type="submission" date="2023-03" db="EMBL/GenBank/DDBJ databases">
        <title>Selenobaculum gbiensis gen. nov. sp. nov., a new bacterium isolated from the gut microbiota of IBD patient.</title>
        <authorList>
            <person name="Yeo S."/>
            <person name="Park H."/>
            <person name="Huh C.S."/>
        </authorList>
    </citation>
    <scope>NUCLEOTIDE SEQUENCE</scope>
    <source>
        <strain evidence="4">ICN-92133</strain>
    </source>
</reference>
<dbReference type="EMBL" id="CP120678">
    <property type="protein sequence ID" value="WIW71625.1"/>
    <property type="molecule type" value="Genomic_DNA"/>
</dbReference>
<dbReference type="SUPFAM" id="SSF55729">
    <property type="entry name" value="Acyl-CoA N-acyltransferases (Nat)"/>
    <property type="match status" value="1"/>
</dbReference>
<protein>
    <submittedName>
        <fullName evidence="4">N-acetyltransferase</fullName>
    </submittedName>
</protein>
<evidence type="ECO:0000256" key="1">
    <source>
        <dbReference type="ARBA" id="ARBA00022679"/>
    </source>
</evidence>
<evidence type="ECO:0000256" key="2">
    <source>
        <dbReference type="ARBA" id="ARBA00023315"/>
    </source>
</evidence>
<evidence type="ECO:0000313" key="5">
    <source>
        <dbReference type="Proteomes" id="UP001243623"/>
    </source>
</evidence>
<dbReference type="RefSeq" id="WP_147668105.1">
    <property type="nucleotide sequence ID" value="NZ_CP120678.1"/>
</dbReference>
<dbReference type="KEGG" id="sgbi:P3F81_04800"/>
<dbReference type="NCBIfam" id="NF005840">
    <property type="entry name" value="PRK07757.1"/>
    <property type="match status" value="1"/>
</dbReference>